<dbReference type="AlphaFoldDB" id="A0AAV9IMN8"/>
<evidence type="ECO:0008006" key="12">
    <source>
        <dbReference type="Google" id="ProtNLM"/>
    </source>
</evidence>
<protein>
    <recommendedName>
        <fullName evidence="12">MICOS complex subunit MIC60</fullName>
    </recommendedName>
</protein>
<keyword evidence="11" id="KW-1185">Reference proteome</keyword>
<comment type="similarity">
    <text evidence="2">Belongs to the MICOS complex subunit Mic60 family.</text>
</comment>
<name>A0AAV9IMN8_9RHOD</name>
<dbReference type="GO" id="GO:0061617">
    <property type="term" value="C:MICOS complex"/>
    <property type="evidence" value="ECO:0007669"/>
    <property type="project" value="TreeGrafter"/>
</dbReference>
<evidence type="ECO:0000313" key="10">
    <source>
        <dbReference type="EMBL" id="KAK4528723.1"/>
    </source>
</evidence>
<evidence type="ECO:0000256" key="8">
    <source>
        <dbReference type="SAM" id="Coils"/>
    </source>
</evidence>
<feature type="compositionally biased region" description="Low complexity" evidence="9">
    <location>
        <begin position="174"/>
        <end position="190"/>
    </location>
</feature>
<comment type="caution">
    <text evidence="10">The sequence shown here is derived from an EMBL/GenBank/DDBJ whole genome shotgun (WGS) entry which is preliminary data.</text>
</comment>
<accession>A0AAV9IMN8</accession>
<feature type="compositionally biased region" description="Polar residues" evidence="9">
    <location>
        <begin position="150"/>
        <end position="164"/>
    </location>
</feature>
<evidence type="ECO:0000256" key="1">
    <source>
        <dbReference type="ARBA" id="ARBA00004273"/>
    </source>
</evidence>
<evidence type="ECO:0000256" key="5">
    <source>
        <dbReference type="ARBA" id="ARBA00022989"/>
    </source>
</evidence>
<feature type="coiled-coil region" evidence="8">
    <location>
        <begin position="350"/>
        <end position="404"/>
    </location>
</feature>
<feature type="compositionally biased region" description="Low complexity" evidence="9">
    <location>
        <begin position="108"/>
        <end position="135"/>
    </location>
</feature>
<evidence type="ECO:0000313" key="11">
    <source>
        <dbReference type="Proteomes" id="UP001300502"/>
    </source>
</evidence>
<keyword evidence="3" id="KW-0812">Transmembrane</keyword>
<dbReference type="Pfam" id="PF09731">
    <property type="entry name" value="Mitofilin"/>
    <property type="match status" value="1"/>
</dbReference>
<dbReference type="PANTHER" id="PTHR15415">
    <property type="entry name" value="MITOFILIN"/>
    <property type="match status" value="1"/>
</dbReference>
<feature type="region of interest" description="Disordered" evidence="9">
    <location>
        <begin position="150"/>
        <end position="190"/>
    </location>
</feature>
<feature type="region of interest" description="Disordered" evidence="9">
    <location>
        <begin position="34"/>
        <end position="56"/>
    </location>
</feature>
<organism evidence="10 11">
    <name type="scientific">Galdieria yellowstonensis</name>
    <dbReference type="NCBI Taxonomy" id="3028027"/>
    <lineage>
        <taxon>Eukaryota</taxon>
        <taxon>Rhodophyta</taxon>
        <taxon>Bangiophyceae</taxon>
        <taxon>Galdieriales</taxon>
        <taxon>Galdieriaceae</taxon>
        <taxon>Galdieria</taxon>
    </lineage>
</organism>
<evidence type="ECO:0000256" key="2">
    <source>
        <dbReference type="ARBA" id="ARBA00010877"/>
    </source>
</evidence>
<evidence type="ECO:0000256" key="6">
    <source>
        <dbReference type="ARBA" id="ARBA00023128"/>
    </source>
</evidence>
<keyword evidence="4" id="KW-0999">Mitochondrion inner membrane</keyword>
<dbReference type="Proteomes" id="UP001300502">
    <property type="component" value="Unassembled WGS sequence"/>
</dbReference>
<evidence type="ECO:0000256" key="9">
    <source>
        <dbReference type="SAM" id="MobiDB-lite"/>
    </source>
</evidence>
<dbReference type="EMBL" id="JANCYU010000068">
    <property type="protein sequence ID" value="KAK4528723.1"/>
    <property type="molecule type" value="Genomic_DNA"/>
</dbReference>
<evidence type="ECO:0000256" key="7">
    <source>
        <dbReference type="ARBA" id="ARBA00023136"/>
    </source>
</evidence>
<gene>
    <name evidence="10" type="ORF">GAYE_SCF63G6668</name>
</gene>
<evidence type="ECO:0000256" key="4">
    <source>
        <dbReference type="ARBA" id="ARBA00022792"/>
    </source>
</evidence>
<feature type="region of interest" description="Disordered" evidence="9">
    <location>
        <begin position="102"/>
        <end position="135"/>
    </location>
</feature>
<evidence type="ECO:0000256" key="3">
    <source>
        <dbReference type="ARBA" id="ARBA00022692"/>
    </source>
</evidence>
<dbReference type="GO" id="GO:0042407">
    <property type="term" value="P:cristae formation"/>
    <property type="evidence" value="ECO:0007669"/>
    <property type="project" value="TreeGrafter"/>
</dbReference>
<dbReference type="InterPro" id="IPR019133">
    <property type="entry name" value="MIC60"/>
</dbReference>
<comment type="subcellular location">
    <subcellularLocation>
        <location evidence="1">Mitochondrion inner membrane</location>
    </subcellularLocation>
</comment>
<keyword evidence="8" id="KW-0175">Coiled coil</keyword>
<dbReference type="PANTHER" id="PTHR15415:SF7">
    <property type="entry name" value="MICOS COMPLEX SUBUNIT MIC60"/>
    <property type="match status" value="1"/>
</dbReference>
<proteinExistence type="inferred from homology"/>
<reference evidence="10 11" key="1">
    <citation type="submission" date="2022-07" db="EMBL/GenBank/DDBJ databases">
        <title>Genome-wide signatures of adaptation to extreme environments.</title>
        <authorList>
            <person name="Cho C.H."/>
            <person name="Yoon H.S."/>
        </authorList>
    </citation>
    <scope>NUCLEOTIDE SEQUENCE [LARGE SCALE GENOMIC DNA]</scope>
    <source>
        <strain evidence="10 11">108.79 E11</strain>
    </source>
</reference>
<sequence length="616" mass="71219">MALEALFPRRIKQVVVYYDLLRNTNKTIRWRRFFSSSDPNNKNNNASPAKKGNIPRLRFLPRKRNTTPLLVAIVAIPLVAVGIRAYREPSFYQQLVSYIPGHHRGHPSNQQLAQEESSSSQTKPSNTTSDATNSTAQDNYYSAASAMNETTFNEESTAENSKQTAVPDEKENMQSSSSSSPEQQQQQLPEQNKISNIIQSSLHTFTSAIKEELQPSSLLLLLPAHSDNSNRNDWQENNLLLSTTHVESPLQEVLHQLQDENLSADQLRQQIQYVVAQLEEQNRWEAFRIQEAVRAQALQDQKEWEQRKEEIRQYYNEKLVEKFNAIQKEMETKFQEQLKSGYQTIESQVREEMERKLGEQSKQLMEEYEQQKREWKEEMDKKLKEILEQERKNRLRMLENLQVQVRALRTQFMENSNFQYASSCVHRISCIAYGLEGLLEGNNKPFDKELEKMKRIISEMATNEPKRSDQVSDVEMLRYLIATIPQEAAEKGIPSEAELIDRFRGILKYLRHAALIPDEKVSSIWSHLVAYVISWLKIPEKGLATGDDAESRIARAEYFITKHNNLYQAVRELEGLNGLCAELASDWIALARWRVVVQQAVQVSRAFVVLEEEALA</sequence>
<keyword evidence="7" id="KW-0472">Membrane</keyword>
<keyword evidence="6" id="KW-0496">Mitochondrion</keyword>
<keyword evidence="5" id="KW-1133">Transmembrane helix</keyword>
<feature type="compositionally biased region" description="Low complexity" evidence="9">
    <location>
        <begin position="35"/>
        <end position="52"/>
    </location>
</feature>